<dbReference type="Pfam" id="PF12854">
    <property type="entry name" value="PPR_1"/>
    <property type="match status" value="1"/>
</dbReference>
<feature type="repeat" description="PPR" evidence="3">
    <location>
        <begin position="482"/>
        <end position="516"/>
    </location>
</feature>
<feature type="repeat" description="PPR" evidence="3">
    <location>
        <begin position="358"/>
        <end position="388"/>
    </location>
</feature>
<comment type="similarity">
    <text evidence="1">Belongs to the PPR family. PCMP-H subfamily.</text>
</comment>
<dbReference type="Pfam" id="PF14432">
    <property type="entry name" value="DYW_deaminase"/>
    <property type="match status" value="1"/>
</dbReference>
<dbReference type="GO" id="GO:0009451">
    <property type="term" value="P:RNA modification"/>
    <property type="evidence" value="ECO:0007669"/>
    <property type="project" value="InterPro"/>
</dbReference>
<dbReference type="Pfam" id="PF20431">
    <property type="entry name" value="E_motif"/>
    <property type="match status" value="1"/>
</dbReference>
<protein>
    <recommendedName>
        <fullName evidence="4">DYW domain-containing protein</fullName>
    </recommendedName>
</protein>
<dbReference type="InterPro" id="IPR011990">
    <property type="entry name" value="TPR-like_helical_dom_sf"/>
</dbReference>
<dbReference type="FunFam" id="1.25.40.10:FF:000125">
    <property type="entry name" value="Pentatricopeptide repeat-containing protein"/>
    <property type="match status" value="3"/>
</dbReference>
<keyword evidence="2" id="KW-0677">Repeat</keyword>
<dbReference type="GO" id="GO:0003723">
    <property type="term" value="F:RNA binding"/>
    <property type="evidence" value="ECO:0007669"/>
    <property type="project" value="InterPro"/>
</dbReference>
<name>A0AAV0N0Y0_9ROSI</name>
<accession>A0AAV0N0Y0</accession>
<evidence type="ECO:0000313" key="6">
    <source>
        <dbReference type="Proteomes" id="UP001154282"/>
    </source>
</evidence>
<dbReference type="InterPro" id="IPR046848">
    <property type="entry name" value="E_motif"/>
</dbReference>
<dbReference type="InterPro" id="IPR032867">
    <property type="entry name" value="DYW_dom"/>
</dbReference>
<dbReference type="InterPro" id="IPR002885">
    <property type="entry name" value="PPR_rpt"/>
</dbReference>
<dbReference type="FunFam" id="1.25.40.10:FF:000031">
    <property type="entry name" value="Pentatricopeptide repeat-containing protein mitochondrial"/>
    <property type="match status" value="1"/>
</dbReference>
<dbReference type="FunFam" id="1.25.40.10:FF:000366">
    <property type="entry name" value="Pentatricopeptide (PPR) repeat-containing protein"/>
    <property type="match status" value="1"/>
</dbReference>
<evidence type="ECO:0000259" key="4">
    <source>
        <dbReference type="Pfam" id="PF14432"/>
    </source>
</evidence>
<dbReference type="GO" id="GO:0048731">
    <property type="term" value="P:system development"/>
    <property type="evidence" value="ECO:0007669"/>
    <property type="project" value="UniProtKB-ARBA"/>
</dbReference>
<dbReference type="Pfam" id="PF13041">
    <property type="entry name" value="PPR_2"/>
    <property type="match status" value="1"/>
</dbReference>
<feature type="repeat" description="PPR" evidence="3">
    <location>
        <begin position="451"/>
        <end position="481"/>
    </location>
</feature>
<dbReference type="PROSITE" id="PS51375">
    <property type="entry name" value="PPR"/>
    <property type="match status" value="10"/>
</dbReference>
<dbReference type="AlphaFoldDB" id="A0AAV0N0Y0"/>
<proteinExistence type="inferred from homology"/>
<dbReference type="Pfam" id="PF01535">
    <property type="entry name" value="PPR"/>
    <property type="match status" value="12"/>
</dbReference>
<dbReference type="PANTHER" id="PTHR47926:SF433">
    <property type="entry name" value="PENTATRICOPEPTIDE REPEAT-CONTAINING PROTEIN"/>
    <property type="match status" value="1"/>
</dbReference>
<dbReference type="EMBL" id="CAMGYJ010000007">
    <property type="protein sequence ID" value="CAI0452199.1"/>
    <property type="molecule type" value="Genomic_DNA"/>
</dbReference>
<reference evidence="5" key="1">
    <citation type="submission" date="2022-08" db="EMBL/GenBank/DDBJ databases">
        <authorList>
            <person name="Gutierrez-Valencia J."/>
        </authorList>
    </citation>
    <scope>NUCLEOTIDE SEQUENCE</scope>
</reference>
<feature type="repeat" description="PPR" evidence="3">
    <location>
        <begin position="327"/>
        <end position="357"/>
    </location>
</feature>
<sequence>MRGRLLRSSPANLTRRIVVGIAAGRSADNEPVCCELLIDSVNRLVPGFRRSDRVLPLVDFSREDTRFALGSFAFSQSLRIVRVEWNHQSGDSGMANRVHNVLRTHREGSAKKLELAITRCFDSYPAEQLVLDVFWMNHSRLGMAVNLFNWVSSTFRLSICPAVCNEILYILGKMRQFQDADKVFDEMPERFISEETCDIMTHNIIPDGRRVSGNVHDAKRSGKGITASKCEPDFSSFPSVMKIHARTWRKNSRGVQHFSTRTAPSAVPDSYPSKKALDLKRKQSRNGLRLNTRDTDILEWNVAISSHMRSGDCDSALRVFNSMPRRSSVSYNAMISGYIMNDKFRLAREMFDKMTERDSVSWNVMLSGYVRNRNLTAARELFEKMSDRDVVSWNTILSGYAQNGFVDEARRIFDKMPTKNAVSWNGLLSSYVQNGRIDEARRLFEAKVDWETVSWNCLMGGFVKRRRLVDARKLFDKMPVKDEVSWNTVITGYAQNGQVEEAQRLFDQSPSKDVYTWTAMVSGYIQNGLLNEARAVFDRMPTKNSISWNAMIAGYVKSKKMELAGELFVAMDCRNTSSWNTMITGYAQSGDIARARELFDEMPQRDSISWSALIAGYAQNGFSEEALQLFVEMERVGERLNRSSFTCALAACSDIAALELGKEVHGRLVKAGYHTGCFVGNSLLAMYCKCGSIDEARDAFREIAERDVVSWNTMIHGYARHGFGQEALSIFESMKIEGIRPDEATMVGVLSACGHAGLIDKGTECFYSMTKVYGVAPNPVHYTCMIDLLGRAGRLKEAQDLVRNMPFKPDAAAWGALLGASRVHGDIELGETVAKTVFKMEPDNSGMYVLLSNLYATLGRWPEVRMMRQKMKSEGVKKLPGYSWLEVHNKIHNFRVGETCHPEKDRIYGFLAEMEEKMKQEGFVSLTKLVLHDVEEEDKEHMLKYHSEKLAVAYGILTVPVGRPVRVIKNLRVCEDCHNAIKFMSKIVGRLIILRDNNRFHHFENGSCSCGDYW</sequence>
<feature type="repeat" description="PPR" evidence="3">
    <location>
        <begin position="707"/>
        <end position="741"/>
    </location>
</feature>
<dbReference type="InterPro" id="IPR046960">
    <property type="entry name" value="PPR_At4g14850-like_plant"/>
</dbReference>
<comment type="caution">
    <text evidence="5">The sequence shown here is derived from an EMBL/GenBank/DDBJ whole genome shotgun (WGS) entry which is preliminary data.</text>
</comment>
<dbReference type="PANTHER" id="PTHR47926">
    <property type="entry name" value="PENTATRICOPEPTIDE REPEAT-CONTAINING PROTEIN"/>
    <property type="match status" value="1"/>
</dbReference>
<dbReference type="Proteomes" id="UP001154282">
    <property type="component" value="Unassembled WGS sequence"/>
</dbReference>
<dbReference type="SUPFAM" id="SSF48452">
    <property type="entry name" value="TPR-like"/>
    <property type="match status" value="2"/>
</dbReference>
<feature type="repeat" description="PPR" evidence="3">
    <location>
        <begin position="296"/>
        <end position="326"/>
    </location>
</feature>
<feature type="repeat" description="PPR" evidence="3">
    <location>
        <begin position="575"/>
        <end position="609"/>
    </location>
</feature>
<evidence type="ECO:0000256" key="2">
    <source>
        <dbReference type="ARBA" id="ARBA00022737"/>
    </source>
</evidence>
<feature type="repeat" description="PPR" evidence="3">
    <location>
        <begin position="544"/>
        <end position="574"/>
    </location>
</feature>
<gene>
    <name evidence="5" type="ORF">LITE_LOCUS31136</name>
</gene>
<feature type="repeat" description="PPR" evidence="3">
    <location>
        <begin position="778"/>
        <end position="808"/>
    </location>
</feature>
<organism evidence="5 6">
    <name type="scientific">Linum tenue</name>
    <dbReference type="NCBI Taxonomy" id="586396"/>
    <lineage>
        <taxon>Eukaryota</taxon>
        <taxon>Viridiplantae</taxon>
        <taxon>Streptophyta</taxon>
        <taxon>Embryophyta</taxon>
        <taxon>Tracheophyta</taxon>
        <taxon>Spermatophyta</taxon>
        <taxon>Magnoliopsida</taxon>
        <taxon>eudicotyledons</taxon>
        <taxon>Gunneridae</taxon>
        <taxon>Pentapetalae</taxon>
        <taxon>rosids</taxon>
        <taxon>fabids</taxon>
        <taxon>Malpighiales</taxon>
        <taxon>Linaceae</taxon>
        <taxon>Linum</taxon>
    </lineage>
</organism>
<keyword evidence="6" id="KW-1185">Reference proteome</keyword>
<feature type="domain" description="DYW" evidence="4">
    <location>
        <begin position="922"/>
        <end position="1014"/>
    </location>
</feature>
<dbReference type="NCBIfam" id="TIGR00756">
    <property type="entry name" value="PPR"/>
    <property type="match status" value="13"/>
</dbReference>
<feature type="repeat" description="PPR" evidence="3">
    <location>
        <begin position="389"/>
        <end position="423"/>
    </location>
</feature>
<evidence type="ECO:0000313" key="5">
    <source>
        <dbReference type="EMBL" id="CAI0452199.1"/>
    </source>
</evidence>
<dbReference type="GO" id="GO:0008270">
    <property type="term" value="F:zinc ion binding"/>
    <property type="evidence" value="ECO:0007669"/>
    <property type="project" value="InterPro"/>
</dbReference>
<evidence type="ECO:0000256" key="1">
    <source>
        <dbReference type="ARBA" id="ARBA00006643"/>
    </source>
</evidence>
<dbReference type="Gene3D" id="1.25.40.10">
    <property type="entry name" value="Tetratricopeptide repeat domain"/>
    <property type="match status" value="8"/>
</dbReference>
<dbReference type="FunFam" id="1.25.40.10:FF:000316">
    <property type="entry name" value="Pentatricopeptide repeat-containing protein"/>
    <property type="match status" value="1"/>
</dbReference>
<evidence type="ECO:0000256" key="3">
    <source>
        <dbReference type="PROSITE-ProRule" id="PRU00708"/>
    </source>
</evidence>